<comment type="caution">
    <text evidence="2">The sequence shown here is derived from an EMBL/GenBank/DDBJ whole genome shotgun (WGS) entry which is preliminary data.</text>
</comment>
<dbReference type="HOGENOM" id="CLU_2763399_0_0_1"/>
<accession>V9ECP6</accession>
<protein>
    <submittedName>
        <fullName evidence="2">Uncharacterized protein</fullName>
    </submittedName>
</protein>
<dbReference type="AlphaFoldDB" id="V9ECP6"/>
<evidence type="ECO:0000313" key="2">
    <source>
        <dbReference type="EMBL" id="ETI36900.1"/>
    </source>
</evidence>
<evidence type="ECO:0000313" key="3">
    <source>
        <dbReference type="Proteomes" id="UP000018721"/>
    </source>
</evidence>
<proteinExistence type="predicted"/>
<dbReference type="Proteomes" id="UP000018721">
    <property type="component" value="Unassembled WGS sequence"/>
</dbReference>
<evidence type="ECO:0000256" key="1">
    <source>
        <dbReference type="SAM" id="MobiDB-lite"/>
    </source>
</evidence>
<reference evidence="2 3" key="1">
    <citation type="submission" date="2013-11" db="EMBL/GenBank/DDBJ databases">
        <title>The Genome Sequence of Phytophthora parasitica P1569.</title>
        <authorList>
            <consortium name="The Broad Institute Genomics Platform"/>
            <person name="Russ C."/>
            <person name="Tyler B."/>
            <person name="Panabieres F."/>
            <person name="Shan W."/>
            <person name="Tripathy S."/>
            <person name="Grunwald N."/>
            <person name="Machado M."/>
            <person name="Johnson C.S."/>
            <person name="Arredondo F."/>
            <person name="Hong C."/>
            <person name="Coffey M."/>
            <person name="Young S.K."/>
            <person name="Zeng Q."/>
            <person name="Gargeya S."/>
            <person name="Fitzgerald M."/>
            <person name="Abouelleil A."/>
            <person name="Alvarado L."/>
            <person name="Chapman S.B."/>
            <person name="Gainer-Dewar J."/>
            <person name="Goldberg J."/>
            <person name="Griggs A."/>
            <person name="Gujja S."/>
            <person name="Hansen M."/>
            <person name="Howarth C."/>
            <person name="Imamovic A."/>
            <person name="Ireland A."/>
            <person name="Larimer J."/>
            <person name="McCowan C."/>
            <person name="Murphy C."/>
            <person name="Pearson M."/>
            <person name="Poon T.W."/>
            <person name="Priest M."/>
            <person name="Roberts A."/>
            <person name="Saif S."/>
            <person name="Shea T."/>
            <person name="Sykes S."/>
            <person name="Wortman J."/>
            <person name="Nusbaum C."/>
            <person name="Birren B."/>
        </authorList>
    </citation>
    <scope>NUCLEOTIDE SEQUENCE [LARGE SCALE GENOMIC DNA]</scope>
    <source>
        <strain evidence="2 3">P1569</strain>
    </source>
</reference>
<dbReference type="EMBL" id="ANIZ01002991">
    <property type="protein sequence ID" value="ETI36900.1"/>
    <property type="molecule type" value="Genomic_DNA"/>
</dbReference>
<sequence length="70" mass="7790">MDNHDQYSQIGSPNSASTQRWRVTVSCDPHHPFIFIIRLQSNGLRSTGGGMPQCCLPLIATVSPLWTHAR</sequence>
<keyword evidence="3" id="KW-1185">Reference proteome</keyword>
<gene>
    <name evidence="2" type="ORF">F443_17074</name>
</gene>
<name>V9ECP6_PHYNI</name>
<organism evidence="2 3">
    <name type="scientific">Phytophthora nicotianae P1569</name>
    <dbReference type="NCBI Taxonomy" id="1317065"/>
    <lineage>
        <taxon>Eukaryota</taxon>
        <taxon>Sar</taxon>
        <taxon>Stramenopiles</taxon>
        <taxon>Oomycota</taxon>
        <taxon>Peronosporomycetes</taxon>
        <taxon>Peronosporales</taxon>
        <taxon>Peronosporaceae</taxon>
        <taxon>Phytophthora</taxon>
    </lineage>
</organism>
<feature type="region of interest" description="Disordered" evidence="1">
    <location>
        <begin position="1"/>
        <end position="21"/>
    </location>
</feature>